<keyword evidence="9" id="KW-1185">Reference proteome</keyword>
<dbReference type="STRING" id="2656787.A0A370TH24"/>
<proteinExistence type="predicted"/>
<feature type="transmembrane region" description="Helical" evidence="6">
    <location>
        <begin position="96"/>
        <end position="118"/>
    </location>
</feature>
<evidence type="ECO:0000313" key="8">
    <source>
        <dbReference type="EMBL" id="RDL34501.1"/>
    </source>
</evidence>
<dbReference type="PROSITE" id="PS50261">
    <property type="entry name" value="G_PROTEIN_RECEP_F2_4"/>
    <property type="match status" value="1"/>
</dbReference>
<dbReference type="GO" id="GO:0007166">
    <property type="term" value="P:cell surface receptor signaling pathway"/>
    <property type="evidence" value="ECO:0007669"/>
    <property type="project" value="InterPro"/>
</dbReference>
<organism evidence="8 9">
    <name type="scientific">Venustampulla echinocandica</name>
    <dbReference type="NCBI Taxonomy" id="2656787"/>
    <lineage>
        <taxon>Eukaryota</taxon>
        <taxon>Fungi</taxon>
        <taxon>Dikarya</taxon>
        <taxon>Ascomycota</taxon>
        <taxon>Pezizomycotina</taxon>
        <taxon>Leotiomycetes</taxon>
        <taxon>Helotiales</taxon>
        <taxon>Pleuroascaceae</taxon>
        <taxon>Venustampulla</taxon>
    </lineage>
</organism>
<dbReference type="InterPro" id="IPR053247">
    <property type="entry name" value="GPCR_GPR1/git3-like"/>
</dbReference>
<dbReference type="PANTHER" id="PTHR42058">
    <property type="entry name" value="G_PROTEIN_RECEP_F2_4 DOMAIN-CONTAINING PROTEIN"/>
    <property type="match status" value="1"/>
</dbReference>
<gene>
    <name evidence="8" type="ORF">BP5553_07629</name>
</gene>
<name>A0A370TH24_9HELO</name>
<dbReference type="Gene3D" id="1.20.1070.10">
    <property type="entry name" value="Rhodopsin 7-helix transmembrane proteins"/>
    <property type="match status" value="1"/>
</dbReference>
<feature type="transmembrane region" description="Helical" evidence="6">
    <location>
        <begin position="291"/>
        <end position="314"/>
    </location>
</feature>
<evidence type="ECO:0000256" key="1">
    <source>
        <dbReference type="ARBA" id="ARBA00004141"/>
    </source>
</evidence>
<keyword evidence="4 6" id="KW-0472">Membrane</keyword>
<dbReference type="AlphaFoldDB" id="A0A370TH24"/>
<feature type="compositionally biased region" description="Polar residues" evidence="5">
    <location>
        <begin position="478"/>
        <end position="494"/>
    </location>
</feature>
<feature type="transmembrane region" description="Helical" evidence="6">
    <location>
        <begin position="357"/>
        <end position="377"/>
    </location>
</feature>
<feature type="domain" description="G-protein coupled receptors family 2 profile 2" evidence="7">
    <location>
        <begin position="59"/>
        <end position="223"/>
    </location>
</feature>
<dbReference type="RefSeq" id="XP_031867483.1">
    <property type="nucleotide sequence ID" value="XM_032016252.1"/>
</dbReference>
<dbReference type="PANTHER" id="PTHR42058:SF1">
    <property type="entry name" value="G-PROTEIN COUPLED RECEPTORS FAMILY 2 PROFILE 2 DOMAIN-CONTAINING PROTEIN"/>
    <property type="match status" value="1"/>
</dbReference>
<evidence type="ECO:0000256" key="5">
    <source>
        <dbReference type="SAM" id="MobiDB-lite"/>
    </source>
</evidence>
<comment type="caution">
    <text evidence="8">The sequence shown here is derived from an EMBL/GenBank/DDBJ whole genome shotgun (WGS) entry which is preliminary data.</text>
</comment>
<feature type="transmembrane region" description="Helical" evidence="6">
    <location>
        <begin position="179"/>
        <end position="202"/>
    </location>
</feature>
<feature type="transmembrane region" description="Helical" evidence="6">
    <location>
        <begin position="68"/>
        <end position="89"/>
    </location>
</feature>
<evidence type="ECO:0000256" key="6">
    <source>
        <dbReference type="SAM" id="Phobius"/>
    </source>
</evidence>
<feature type="compositionally biased region" description="Basic and acidic residues" evidence="5">
    <location>
        <begin position="449"/>
        <end position="463"/>
    </location>
</feature>
<reference evidence="8 9" key="1">
    <citation type="journal article" date="2018" name="IMA Fungus">
        <title>IMA Genome-F 9: Draft genome sequence of Annulohypoxylon stygium, Aspergillus mulundensis, Berkeleyomyces basicola (syn. Thielaviopsis basicola), Ceratocystis smalleyi, two Cercospora beticola strains, Coleophoma cylindrospora, Fusarium fracticaudum, Phialophora cf. hyalina, and Morchella septimelata.</title>
        <authorList>
            <person name="Wingfield B.D."/>
            <person name="Bills G.F."/>
            <person name="Dong Y."/>
            <person name="Huang W."/>
            <person name="Nel W.J."/>
            <person name="Swalarsk-Parry B.S."/>
            <person name="Vaghefi N."/>
            <person name="Wilken P.M."/>
            <person name="An Z."/>
            <person name="de Beer Z.W."/>
            <person name="De Vos L."/>
            <person name="Chen L."/>
            <person name="Duong T.A."/>
            <person name="Gao Y."/>
            <person name="Hammerbacher A."/>
            <person name="Kikkert J.R."/>
            <person name="Li Y."/>
            <person name="Li H."/>
            <person name="Li K."/>
            <person name="Li Q."/>
            <person name="Liu X."/>
            <person name="Ma X."/>
            <person name="Naidoo K."/>
            <person name="Pethybridge S.J."/>
            <person name="Sun J."/>
            <person name="Steenkamp E.T."/>
            <person name="van der Nest M.A."/>
            <person name="van Wyk S."/>
            <person name="Wingfield M.J."/>
            <person name="Xiong C."/>
            <person name="Yue Q."/>
            <person name="Zhang X."/>
        </authorList>
    </citation>
    <scope>NUCLEOTIDE SEQUENCE [LARGE SCALE GENOMIC DNA]</scope>
    <source>
        <strain evidence="8 9">BP 5553</strain>
    </source>
</reference>
<sequence length="511" mass="56149">MSSNATRAPGQGRCLPPFLEANQFPLTGGNLEGRFCSDVLGPTCCLPCPQAEWLYPDHFDAITRSTGWINVVGLVGMVFMLASFVFLPVNKTHRHYLSICLVLAVVLMELGFIIPLGARPEQCFNAITPNDMTTNVPCALSGALVIAGGWAGLMWVFLRAVALHLQICWQLVIGKTFMWGALAAGWGIPAIGLACAMVFSGVSFRFGNTCHINHKHSLADLWIPLLVFSAITVVIQFATFGYCIKVYLASLVDNSSTTGTSDLPSYSNSVRGTLSPRQAYRRVRRVIELQWRGIAIVLVIIADVVFFAVVFVFMDDIQTNLKENPTKAQDWLACLIATKGQKNKCLDLGSSLMVNEATVMSVLVLLSLNGIWLLIFLGRLSMLTGWYDLIKSLIKPTNEFVSVDVRQQKDPNTYEMLSRERDVTKTPEAFATPDMTPVSPTAKSPIPGKGRETPDYFGREARYKSPSRSFSSPKPPQGRSQQPVQSWDSASTYAPPQPPPPGMDPLGMNKF</sequence>
<feature type="region of interest" description="Disordered" evidence="5">
    <location>
        <begin position="412"/>
        <end position="511"/>
    </location>
</feature>
<dbReference type="InterPro" id="IPR000832">
    <property type="entry name" value="GPCR_2_secretin-like"/>
</dbReference>
<dbReference type="Proteomes" id="UP000254866">
    <property type="component" value="Unassembled WGS sequence"/>
</dbReference>
<evidence type="ECO:0000256" key="3">
    <source>
        <dbReference type="ARBA" id="ARBA00022989"/>
    </source>
</evidence>
<dbReference type="EMBL" id="NPIC01000007">
    <property type="protein sequence ID" value="RDL34501.1"/>
    <property type="molecule type" value="Genomic_DNA"/>
</dbReference>
<protein>
    <recommendedName>
        <fullName evidence="7">G-protein coupled receptors family 2 profile 2 domain-containing protein</fullName>
    </recommendedName>
</protein>
<dbReference type="GeneID" id="43600478"/>
<dbReference type="OrthoDB" id="26203at2759"/>
<evidence type="ECO:0000259" key="7">
    <source>
        <dbReference type="PROSITE" id="PS50261"/>
    </source>
</evidence>
<keyword evidence="3 6" id="KW-1133">Transmembrane helix</keyword>
<evidence type="ECO:0000256" key="4">
    <source>
        <dbReference type="ARBA" id="ARBA00023136"/>
    </source>
</evidence>
<feature type="transmembrane region" description="Helical" evidence="6">
    <location>
        <begin position="222"/>
        <end position="244"/>
    </location>
</feature>
<dbReference type="GO" id="GO:0004930">
    <property type="term" value="F:G protein-coupled receptor activity"/>
    <property type="evidence" value="ECO:0007669"/>
    <property type="project" value="InterPro"/>
</dbReference>
<dbReference type="GO" id="GO:0016020">
    <property type="term" value="C:membrane"/>
    <property type="evidence" value="ECO:0007669"/>
    <property type="project" value="UniProtKB-SubCell"/>
</dbReference>
<feature type="transmembrane region" description="Helical" evidence="6">
    <location>
        <begin position="138"/>
        <end position="158"/>
    </location>
</feature>
<accession>A0A370TH24</accession>
<evidence type="ECO:0000256" key="2">
    <source>
        <dbReference type="ARBA" id="ARBA00022692"/>
    </source>
</evidence>
<keyword evidence="2 6" id="KW-0812">Transmembrane</keyword>
<dbReference type="InterPro" id="IPR017981">
    <property type="entry name" value="GPCR_2-like_7TM"/>
</dbReference>
<dbReference type="Pfam" id="PF00002">
    <property type="entry name" value="7tm_2"/>
    <property type="match status" value="1"/>
</dbReference>
<evidence type="ECO:0000313" key="9">
    <source>
        <dbReference type="Proteomes" id="UP000254866"/>
    </source>
</evidence>
<comment type="subcellular location">
    <subcellularLocation>
        <location evidence="1">Membrane</location>
        <topology evidence="1">Multi-pass membrane protein</topology>
    </subcellularLocation>
</comment>